<evidence type="ECO:0000256" key="3">
    <source>
        <dbReference type="ARBA" id="ARBA00023136"/>
    </source>
</evidence>
<dbReference type="Pfam" id="PF13505">
    <property type="entry name" value="OMP_b-brl"/>
    <property type="match status" value="1"/>
</dbReference>
<protein>
    <submittedName>
        <fullName evidence="6">Outer membrane beta-barrel protein</fullName>
    </submittedName>
</protein>
<accession>A0A6P1T6E5</accession>
<dbReference type="GO" id="GO:0016020">
    <property type="term" value="C:membrane"/>
    <property type="evidence" value="ECO:0007669"/>
    <property type="project" value="UniProtKB-SubCell"/>
</dbReference>
<organism evidence="6 7">
    <name type="scientific">Algicella marina</name>
    <dbReference type="NCBI Taxonomy" id="2683284"/>
    <lineage>
        <taxon>Bacteria</taxon>
        <taxon>Pseudomonadati</taxon>
        <taxon>Pseudomonadota</taxon>
        <taxon>Alphaproteobacteria</taxon>
        <taxon>Rhodobacterales</taxon>
        <taxon>Paracoccaceae</taxon>
        <taxon>Algicella</taxon>
    </lineage>
</organism>
<evidence type="ECO:0000313" key="6">
    <source>
        <dbReference type="EMBL" id="QHQ37325.1"/>
    </source>
</evidence>
<dbReference type="InterPro" id="IPR051692">
    <property type="entry name" value="OMP-like"/>
</dbReference>
<dbReference type="SUPFAM" id="SSF56925">
    <property type="entry name" value="OMPA-like"/>
    <property type="match status" value="1"/>
</dbReference>
<evidence type="ECO:0000313" key="7">
    <source>
        <dbReference type="Proteomes" id="UP000464495"/>
    </source>
</evidence>
<dbReference type="KEGG" id="amaq:GO499_07775"/>
<keyword evidence="7" id="KW-1185">Reference proteome</keyword>
<reference evidence="6 7" key="1">
    <citation type="submission" date="2019-12" db="EMBL/GenBank/DDBJ databases">
        <title>Complete genome sequence of Algicella marina strain 9Alg 56(T) isolated from the red alga Tichocarpus crinitus.</title>
        <authorList>
            <person name="Kim S.-G."/>
            <person name="Nedashkovskaya O.I."/>
        </authorList>
    </citation>
    <scope>NUCLEOTIDE SEQUENCE [LARGE SCALE GENOMIC DNA]</scope>
    <source>
        <strain evidence="6 7">9Alg 56</strain>
    </source>
</reference>
<feature type="domain" description="Outer membrane protein beta-barrel" evidence="5">
    <location>
        <begin position="29"/>
        <end position="188"/>
    </location>
</feature>
<dbReference type="EMBL" id="CP046620">
    <property type="protein sequence ID" value="QHQ37325.1"/>
    <property type="molecule type" value="Genomic_DNA"/>
</dbReference>
<dbReference type="Proteomes" id="UP000464495">
    <property type="component" value="Chromosome"/>
</dbReference>
<evidence type="ECO:0000256" key="2">
    <source>
        <dbReference type="ARBA" id="ARBA00022729"/>
    </source>
</evidence>
<comment type="subcellular location">
    <subcellularLocation>
        <location evidence="1">Membrane</location>
    </subcellularLocation>
</comment>
<dbReference type="PANTHER" id="PTHR34001">
    <property type="entry name" value="BLL7405 PROTEIN"/>
    <property type="match status" value="1"/>
</dbReference>
<gene>
    <name evidence="6" type="ORF">GO499_07775</name>
</gene>
<proteinExistence type="inferred from homology"/>
<dbReference type="InterPro" id="IPR011250">
    <property type="entry name" value="OMP/PagP_B-barrel"/>
</dbReference>
<keyword evidence="3" id="KW-0472">Membrane</keyword>
<sequence>MLATPLLAGNPVYEAPADPVVAPAPVAVAPVGVDWTGFYAGAQAGYGFGTADDGADADFDGAFGGVLAGYNYDFGRFVVGSELDLNIADLSIDGGGEIDQLARLKLKGGVEVGRALLYGTAGGAYANVNAAGGDLSDYGYVVGAGVDYLVSDNIVAGVEYLYHDFNDIDDSGIDATAHTVGAKVAYKF</sequence>
<evidence type="ECO:0000259" key="5">
    <source>
        <dbReference type="Pfam" id="PF13505"/>
    </source>
</evidence>
<evidence type="ECO:0000256" key="1">
    <source>
        <dbReference type="ARBA" id="ARBA00004370"/>
    </source>
</evidence>
<evidence type="ECO:0000256" key="4">
    <source>
        <dbReference type="ARBA" id="ARBA00038306"/>
    </source>
</evidence>
<dbReference type="AlphaFoldDB" id="A0A6P1T6E5"/>
<dbReference type="PANTHER" id="PTHR34001:SF3">
    <property type="entry name" value="BLL7405 PROTEIN"/>
    <property type="match status" value="1"/>
</dbReference>
<dbReference type="Gene3D" id="2.40.160.20">
    <property type="match status" value="1"/>
</dbReference>
<name>A0A6P1T6E5_9RHOB</name>
<keyword evidence="2" id="KW-0732">Signal</keyword>
<comment type="similarity">
    <text evidence="4">Belongs to the Omp25/RopB family.</text>
</comment>
<dbReference type="InterPro" id="IPR027385">
    <property type="entry name" value="Beta-barrel_OMP"/>
</dbReference>